<dbReference type="AlphaFoldDB" id="A0A8T3DZP8"/>
<feature type="domain" description="C2H2-type" evidence="8">
    <location>
        <begin position="432"/>
        <end position="459"/>
    </location>
</feature>
<feature type="compositionally biased region" description="Polar residues" evidence="7">
    <location>
        <begin position="33"/>
        <end position="42"/>
    </location>
</feature>
<dbReference type="GO" id="GO:0031519">
    <property type="term" value="C:PcG protein complex"/>
    <property type="evidence" value="ECO:0007669"/>
    <property type="project" value="TreeGrafter"/>
</dbReference>
<evidence type="ECO:0000313" key="10">
    <source>
        <dbReference type="Proteomes" id="UP000829720"/>
    </source>
</evidence>
<feature type="domain" description="C2H2-type" evidence="8">
    <location>
        <begin position="376"/>
        <end position="403"/>
    </location>
</feature>
<evidence type="ECO:0000256" key="7">
    <source>
        <dbReference type="SAM" id="MobiDB-lite"/>
    </source>
</evidence>
<dbReference type="SUPFAM" id="SSF57667">
    <property type="entry name" value="beta-beta-alpha zinc fingers"/>
    <property type="match status" value="3"/>
</dbReference>
<dbReference type="InterPro" id="IPR013087">
    <property type="entry name" value="Znf_C2H2_type"/>
</dbReference>
<feature type="domain" description="C2H2-type" evidence="8">
    <location>
        <begin position="404"/>
        <end position="431"/>
    </location>
</feature>
<dbReference type="PROSITE" id="PS50157">
    <property type="entry name" value="ZINC_FINGER_C2H2_2"/>
    <property type="match status" value="6"/>
</dbReference>
<dbReference type="InterPro" id="IPR036236">
    <property type="entry name" value="Znf_C2H2_sf"/>
</dbReference>
<reference evidence="9" key="1">
    <citation type="submission" date="2021-01" db="EMBL/GenBank/DDBJ databases">
        <authorList>
            <person name="Zahm M."/>
            <person name="Roques C."/>
            <person name="Cabau C."/>
            <person name="Klopp C."/>
            <person name="Donnadieu C."/>
            <person name="Jouanno E."/>
            <person name="Lampietro C."/>
            <person name="Louis A."/>
            <person name="Herpin A."/>
            <person name="Echchiki A."/>
            <person name="Berthelot C."/>
            <person name="Parey E."/>
            <person name="Roest-Crollius H."/>
            <person name="Braasch I."/>
            <person name="Postlethwait J."/>
            <person name="Bobe J."/>
            <person name="Montfort J."/>
            <person name="Bouchez O."/>
            <person name="Begum T."/>
            <person name="Mejri S."/>
            <person name="Adams A."/>
            <person name="Chen W.-J."/>
            <person name="Guiguen Y."/>
        </authorList>
    </citation>
    <scope>NUCLEOTIDE SEQUENCE</scope>
    <source>
        <tissue evidence="9">Blood</tissue>
    </source>
</reference>
<feature type="domain" description="C2H2-type" evidence="8">
    <location>
        <begin position="292"/>
        <end position="319"/>
    </location>
</feature>
<accession>A0A8T3DZP8</accession>
<dbReference type="PROSITE" id="PS00028">
    <property type="entry name" value="ZINC_FINGER_C2H2_1"/>
    <property type="match status" value="6"/>
</dbReference>
<feature type="region of interest" description="Disordered" evidence="7">
    <location>
        <begin position="28"/>
        <end position="71"/>
    </location>
</feature>
<dbReference type="PANTHER" id="PTHR14003:SF23">
    <property type="entry name" value="ZINC FINGER PROTEIN 143"/>
    <property type="match status" value="1"/>
</dbReference>
<dbReference type="Proteomes" id="UP000829720">
    <property type="component" value="Unassembled WGS sequence"/>
</dbReference>
<dbReference type="SMART" id="SM00355">
    <property type="entry name" value="ZnF_C2H2"/>
    <property type="match status" value="6"/>
</dbReference>
<protein>
    <recommendedName>
        <fullName evidence="8">C2H2-type domain-containing protein</fullName>
    </recommendedName>
</protein>
<evidence type="ECO:0000256" key="3">
    <source>
        <dbReference type="ARBA" id="ARBA00022771"/>
    </source>
</evidence>
<dbReference type="OrthoDB" id="6077919at2759"/>
<sequence>MNSELVKHNTYDEGMKLLKIKVEEEEEDWGKQMRNSVDNETFSDIKKEDGCGETRKTEGMESQNGGKSGRQQEEEVLSFLVSACFRQPKVLLHRLEELMDLSGPVLLPHPLFTDQCWGQGHHSEGMSSCRCQRRTRKGGLGNVLCPRRGEDKDVPCEAAAGFIRQRVKLRVTCSWESYPLHLFNPFELKCHVSCLSYMTYNERCRGSAGVSLRTGEMGQTGGVFSQVSAWSQCPSVPMEEEKLHRHIERVHPEEHSRILGSGANRAESQLPPSCAGQPPTTLPTITQTHTGNRCSICGRSFTSQSKLRKHQQIHMAERPFHCPQCEKSYRRAVDLKNHQHTHTGERRFHCHQCRKGFGSASHLTAHQRIHTGERPFHCSQCGKSFGSSSHLTIHHRIHTGERPFRCSQCGKSFKDPSNLRVHMVTHAEVRPFHCSQCGKSFSSQSYLRHHQQTHVAESLFQCSHVRRVSALPPL</sequence>
<feature type="domain" description="C2H2-type" evidence="8">
    <location>
        <begin position="320"/>
        <end position="347"/>
    </location>
</feature>
<keyword evidence="5" id="KW-0539">Nucleus</keyword>
<comment type="caution">
    <text evidence="9">The sequence shown here is derived from an EMBL/GenBank/DDBJ whole genome shotgun (WGS) entry which is preliminary data.</text>
</comment>
<evidence type="ECO:0000256" key="4">
    <source>
        <dbReference type="ARBA" id="ARBA00022833"/>
    </source>
</evidence>
<dbReference type="GO" id="GO:0005667">
    <property type="term" value="C:transcription regulator complex"/>
    <property type="evidence" value="ECO:0007669"/>
    <property type="project" value="TreeGrafter"/>
</dbReference>
<evidence type="ECO:0000313" key="9">
    <source>
        <dbReference type="EMBL" id="KAI1901416.1"/>
    </source>
</evidence>
<evidence type="ECO:0000256" key="1">
    <source>
        <dbReference type="ARBA" id="ARBA00022723"/>
    </source>
</evidence>
<evidence type="ECO:0000256" key="6">
    <source>
        <dbReference type="PROSITE-ProRule" id="PRU00042"/>
    </source>
</evidence>
<dbReference type="PANTHER" id="PTHR14003">
    <property type="entry name" value="TRANSCRIPTIONAL REPRESSOR PROTEIN YY"/>
    <property type="match status" value="1"/>
</dbReference>
<dbReference type="GO" id="GO:0008270">
    <property type="term" value="F:zinc ion binding"/>
    <property type="evidence" value="ECO:0007669"/>
    <property type="project" value="UniProtKB-KW"/>
</dbReference>
<evidence type="ECO:0000256" key="2">
    <source>
        <dbReference type="ARBA" id="ARBA00022737"/>
    </source>
</evidence>
<dbReference type="GO" id="GO:0000785">
    <property type="term" value="C:chromatin"/>
    <property type="evidence" value="ECO:0007669"/>
    <property type="project" value="TreeGrafter"/>
</dbReference>
<keyword evidence="2" id="KW-0677">Repeat</keyword>
<dbReference type="FunFam" id="3.30.160.60:FF:002343">
    <property type="entry name" value="Zinc finger protein 33A"/>
    <property type="match status" value="2"/>
</dbReference>
<dbReference type="FunFam" id="3.30.160.60:FF:000295">
    <property type="entry name" value="zinc finger protein 19"/>
    <property type="match status" value="1"/>
</dbReference>
<feature type="domain" description="C2H2-type" evidence="8">
    <location>
        <begin position="348"/>
        <end position="375"/>
    </location>
</feature>
<evidence type="ECO:0000256" key="5">
    <source>
        <dbReference type="ARBA" id="ARBA00023242"/>
    </source>
</evidence>
<organism evidence="9 10">
    <name type="scientific">Albula goreensis</name>
    <dbReference type="NCBI Taxonomy" id="1534307"/>
    <lineage>
        <taxon>Eukaryota</taxon>
        <taxon>Metazoa</taxon>
        <taxon>Chordata</taxon>
        <taxon>Craniata</taxon>
        <taxon>Vertebrata</taxon>
        <taxon>Euteleostomi</taxon>
        <taxon>Actinopterygii</taxon>
        <taxon>Neopterygii</taxon>
        <taxon>Teleostei</taxon>
        <taxon>Albuliformes</taxon>
        <taxon>Albulidae</taxon>
        <taxon>Albula</taxon>
    </lineage>
</organism>
<proteinExistence type="predicted"/>
<keyword evidence="4" id="KW-0862">Zinc</keyword>
<evidence type="ECO:0000259" key="8">
    <source>
        <dbReference type="PROSITE" id="PS50157"/>
    </source>
</evidence>
<dbReference type="EMBL" id="JAERUA010000003">
    <property type="protein sequence ID" value="KAI1901416.1"/>
    <property type="molecule type" value="Genomic_DNA"/>
</dbReference>
<dbReference type="GO" id="GO:0000978">
    <property type="term" value="F:RNA polymerase II cis-regulatory region sequence-specific DNA binding"/>
    <property type="evidence" value="ECO:0007669"/>
    <property type="project" value="TreeGrafter"/>
</dbReference>
<dbReference type="FunFam" id="3.30.160.60:FF:001397">
    <property type="entry name" value="Datilografo, isoform A"/>
    <property type="match status" value="1"/>
</dbReference>
<gene>
    <name evidence="9" type="ORF">AGOR_G00034220</name>
</gene>
<name>A0A8T3DZP8_9TELE</name>
<dbReference type="Pfam" id="PF00096">
    <property type="entry name" value="zf-C2H2"/>
    <property type="match status" value="6"/>
</dbReference>
<dbReference type="Gene3D" id="3.30.160.60">
    <property type="entry name" value="Classic Zinc Finger"/>
    <property type="match status" value="6"/>
</dbReference>
<dbReference type="FunFam" id="3.30.160.60:FF:000538">
    <property type="entry name" value="zinc finger protein 853"/>
    <property type="match status" value="1"/>
</dbReference>
<dbReference type="GO" id="GO:0000981">
    <property type="term" value="F:DNA-binding transcription factor activity, RNA polymerase II-specific"/>
    <property type="evidence" value="ECO:0007669"/>
    <property type="project" value="TreeGrafter"/>
</dbReference>
<keyword evidence="1" id="KW-0479">Metal-binding</keyword>
<keyword evidence="10" id="KW-1185">Reference proteome</keyword>
<feature type="compositionally biased region" description="Basic and acidic residues" evidence="7">
    <location>
        <begin position="43"/>
        <end position="59"/>
    </location>
</feature>
<keyword evidence="3 6" id="KW-0863">Zinc-finger</keyword>